<evidence type="ECO:0000256" key="3">
    <source>
        <dbReference type="ARBA" id="ARBA00023027"/>
    </source>
</evidence>
<accession>A0A1D2LZN7</accession>
<reference evidence="10" key="2">
    <citation type="submission" date="2018-04" db="EMBL/GenBank/DDBJ databases">
        <authorList>
            <person name="Illikoud N."/>
        </authorList>
    </citation>
    <scope>NUCLEOTIDE SEQUENCE [LARGE SCALE GENOMIC DNA]</scope>
</reference>
<dbReference type="RefSeq" id="WP_069125096.1">
    <property type="nucleotide sequence ID" value="NZ_CBCPKC010000003.1"/>
</dbReference>
<dbReference type="SUPFAM" id="SSF48179">
    <property type="entry name" value="6-phosphogluconate dehydrogenase C-terminal domain-like"/>
    <property type="match status" value="1"/>
</dbReference>
<dbReference type="Pfam" id="PF03446">
    <property type="entry name" value="NAD_binding_2"/>
    <property type="match status" value="1"/>
</dbReference>
<reference evidence="8" key="3">
    <citation type="submission" date="2018-04" db="EMBL/GenBank/DDBJ databases">
        <authorList>
            <person name="Go L.Y."/>
            <person name="Mitchell J.A."/>
        </authorList>
    </citation>
    <scope>NUCLEOTIDE SEQUENCE</scope>
    <source>
        <strain evidence="8">BSAS1 3</strain>
    </source>
</reference>
<sequence>MANVGFIGTGVMGTGIIKQLLAKGTAVKVYTRTAERAQKVLDAGATYCETAKELAQQSDIVFTMVGYPKDVETLYLGTDGILGAASTGTIFIDMTTSSPTLARELSAKASVLGKHVLDAPVSGGDIGAQNGTLSIMVGGERAAFEQVLPLFEKMGKTIVYQGDAGNGQNAKMVNQIAVAGTMLGVVEALVYAKKMGLDEKTVLESIETGAAGSWTLSNLGPRIIADDFEPGFFIKHFVKDMTIASNEAAQNGFELPGLQTAKRLYEVLENSGLSEKGTQALYHYYFMNK</sequence>
<dbReference type="PANTHER" id="PTHR43060">
    <property type="entry name" value="3-HYDROXYISOBUTYRATE DEHYDROGENASE-LIKE 1, MITOCHONDRIAL-RELATED"/>
    <property type="match status" value="1"/>
</dbReference>
<evidence type="ECO:0000259" key="6">
    <source>
        <dbReference type="Pfam" id="PF14833"/>
    </source>
</evidence>
<dbReference type="KEGG" id="bths:CNY62_08920"/>
<dbReference type="GO" id="GO:0051287">
    <property type="term" value="F:NAD binding"/>
    <property type="evidence" value="ECO:0007669"/>
    <property type="project" value="InterPro"/>
</dbReference>
<gene>
    <name evidence="8" type="primary">ohaC</name>
    <name evidence="8" type="ORF">BTBSAS_10228</name>
    <name evidence="7" type="ORF">CNY62_08920</name>
</gene>
<dbReference type="OrthoDB" id="9786703at2"/>
<dbReference type="InterPro" id="IPR006115">
    <property type="entry name" value="6PGDH_NADP-bd"/>
</dbReference>
<reference evidence="7 9" key="1">
    <citation type="submission" date="2017-09" db="EMBL/GenBank/DDBJ databases">
        <title>Complete Genome Sequences of Two Strains of the Meat Spoilage Bacterium Brochothrix thermosphacta Isolated from Ground Chicken.</title>
        <authorList>
            <person name="Paoli G.C."/>
            <person name="Wijey C."/>
            <person name="Chen C.-Y."/>
            <person name="Nguyen L."/>
            <person name="Yan X."/>
            <person name="Irwin P.L."/>
        </authorList>
    </citation>
    <scope>NUCLEOTIDE SEQUENCE [LARGE SCALE GENOMIC DNA]</scope>
    <source>
        <strain evidence="7 9">BI</strain>
    </source>
</reference>
<evidence type="ECO:0000256" key="2">
    <source>
        <dbReference type="ARBA" id="ARBA00023002"/>
    </source>
</evidence>
<keyword evidence="2 8" id="KW-0560">Oxidoreductase</keyword>
<dbReference type="InterPro" id="IPR015815">
    <property type="entry name" value="HIBADH-related"/>
</dbReference>
<evidence type="ECO:0000256" key="1">
    <source>
        <dbReference type="ARBA" id="ARBA00009080"/>
    </source>
</evidence>
<dbReference type="Gene3D" id="1.10.1040.10">
    <property type="entry name" value="N-(1-d-carboxylethyl)-l-norvaline Dehydrogenase, domain 2"/>
    <property type="match status" value="1"/>
</dbReference>
<evidence type="ECO:0000313" key="10">
    <source>
        <dbReference type="Proteomes" id="UP000270190"/>
    </source>
</evidence>
<dbReference type="Gene3D" id="3.40.50.720">
    <property type="entry name" value="NAD(P)-binding Rossmann-like Domain"/>
    <property type="match status" value="1"/>
</dbReference>
<evidence type="ECO:0000256" key="4">
    <source>
        <dbReference type="PIRSR" id="PIRSR000103-1"/>
    </source>
</evidence>
<dbReference type="InterPro" id="IPR029154">
    <property type="entry name" value="HIBADH-like_NADP-bd"/>
</dbReference>
<dbReference type="Proteomes" id="UP000243591">
    <property type="component" value="Chromosome"/>
</dbReference>
<dbReference type="PIRSF" id="PIRSF000103">
    <property type="entry name" value="HIBADH"/>
    <property type="match status" value="1"/>
</dbReference>
<dbReference type="STRING" id="2756.BFR44_08380"/>
<dbReference type="PANTHER" id="PTHR43060:SF15">
    <property type="entry name" value="3-HYDROXYISOBUTYRATE DEHYDROGENASE-LIKE 1, MITOCHONDRIAL-RELATED"/>
    <property type="match status" value="1"/>
</dbReference>
<organism evidence="7 9">
    <name type="scientific">Brochothrix thermosphacta</name>
    <name type="common">Microbacterium thermosphactum</name>
    <dbReference type="NCBI Taxonomy" id="2756"/>
    <lineage>
        <taxon>Bacteria</taxon>
        <taxon>Bacillati</taxon>
        <taxon>Bacillota</taxon>
        <taxon>Bacilli</taxon>
        <taxon>Bacillales</taxon>
        <taxon>Listeriaceae</taxon>
        <taxon>Brochothrix</taxon>
    </lineage>
</organism>
<dbReference type="EC" id="1.1.1.60" evidence="8"/>
<proteinExistence type="inferred from homology"/>
<dbReference type="SUPFAM" id="SSF51735">
    <property type="entry name" value="NAD(P)-binding Rossmann-fold domains"/>
    <property type="match status" value="1"/>
</dbReference>
<evidence type="ECO:0000259" key="5">
    <source>
        <dbReference type="Pfam" id="PF03446"/>
    </source>
</evidence>
<evidence type="ECO:0000313" key="8">
    <source>
        <dbReference type="EMBL" id="SPP26016.1"/>
    </source>
</evidence>
<dbReference type="GO" id="GO:0008679">
    <property type="term" value="F:2-hydroxy-3-oxopropionate reductase activity"/>
    <property type="evidence" value="ECO:0007669"/>
    <property type="project" value="UniProtKB-EC"/>
</dbReference>
<protein>
    <submittedName>
        <fullName evidence="8">Beta-hydroxyacid dehydrogenase (Acts on 3-hydroxypropionate with NADP)</fullName>
        <ecNumber evidence="8">1.1.1.60</ecNumber>
    </submittedName>
    <submittedName>
        <fullName evidence="7">NAD(P)-dependent oxidoreductase</fullName>
    </submittedName>
</protein>
<dbReference type="InterPro" id="IPR036291">
    <property type="entry name" value="NAD(P)-bd_dom_sf"/>
</dbReference>
<evidence type="ECO:0000313" key="7">
    <source>
        <dbReference type="EMBL" id="ATF26498.1"/>
    </source>
</evidence>
<keyword evidence="3" id="KW-0520">NAD</keyword>
<feature type="active site" evidence="4">
    <location>
        <position position="171"/>
    </location>
</feature>
<feature type="domain" description="3-hydroxyisobutyrate dehydrogenase-like NAD-binding" evidence="6">
    <location>
        <begin position="165"/>
        <end position="285"/>
    </location>
</feature>
<dbReference type="AlphaFoldDB" id="A0A1D2LZN7"/>
<dbReference type="GO" id="GO:0050661">
    <property type="term" value="F:NADP binding"/>
    <property type="evidence" value="ECO:0007669"/>
    <property type="project" value="InterPro"/>
</dbReference>
<evidence type="ECO:0000313" key="9">
    <source>
        <dbReference type="Proteomes" id="UP000243591"/>
    </source>
</evidence>
<keyword evidence="9" id="KW-1185">Reference proteome</keyword>
<comment type="similarity">
    <text evidence="1">Belongs to the HIBADH-related family.</text>
</comment>
<dbReference type="InterPro" id="IPR013328">
    <property type="entry name" value="6PGD_dom2"/>
</dbReference>
<dbReference type="Pfam" id="PF14833">
    <property type="entry name" value="NAD_binding_11"/>
    <property type="match status" value="1"/>
</dbReference>
<dbReference type="EMBL" id="CP023483">
    <property type="protein sequence ID" value="ATF26498.1"/>
    <property type="molecule type" value="Genomic_DNA"/>
</dbReference>
<name>A0A1D2LZN7_BROTH</name>
<dbReference type="Proteomes" id="UP000270190">
    <property type="component" value="Unassembled WGS sequence"/>
</dbReference>
<feature type="domain" description="6-phosphogluconate dehydrogenase NADP-binding" evidence="5">
    <location>
        <begin position="3"/>
        <end position="162"/>
    </location>
</feature>
<dbReference type="InterPro" id="IPR008927">
    <property type="entry name" value="6-PGluconate_DH-like_C_sf"/>
</dbReference>
<dbReference type="EMBL" id="OUNC01000001">
    <property type="protein sequence ID" value="SPP26016.1"/>
    <property type="molecule type" value="Genomic_DNA"/>
</dbReference>